<evidence type="ECO:0000313" key="3">
    <source>
        <dbReference type="Proteomes" id="UP000178117"/>
    </source>
</evidence>
<evidence type="ECO:0000259" key="1">
    <source>
        <dbReference type="PROSITE" id="PS51186"/>
    </source>
</evidence>
<dbReference type="CDD" id="cd04301">
    <property type="entry name" value="NAT_SF"/>
    <property type="match status" value="1"/>
</dbReference>
<organism evidence="2 3">
    <name type="scientific">Candidatus Yanofskybacteria bacterium RIFCSPHIGHO2_02_FULL_50_12</name>
    <dbReference type="NCBI Taxonomy" id="1802685"/>
    <lineage>
        <taxon>Bacteria</taxon>
        <taxon>Candidatus Yanofskyibacteriota</taxon>
    </lineage>
</organism>
<dbReference type="Proteomes" id="UP000178117">
    <property type="component" value="Unassembled WGS sequence"/>
</dbReference>
<protein>
    <recommendedName>
        <fullName evidence="1">N-acetyltransferase domain-containing protein</fullName>
    </recommendedName>
</protein>
<sequence length="156" mass="18030">MIIREHKPEDREAIEKCIAEFNKEERVYTPHFWVDYDVSKPYFDYLNKKISEGNGKIFVAVEEGNIVGYVAVKMEVEDSPRNVIKKYGYISNVMILKEHRGKGFGEALVKKAEEFTKESGANNISLDVQVGNSAINLYHKLGYKECTVWMEKKIDE</sequence>
<dbReference type="SUPFAM" id="SSF55729">
    <property type="entry name" value="Acyl-CoA N-acyltransferases (Nat)"/>
    <property type="match status" value="1"/>
</dbReference>
<dbReference type="InterPro" id="IPR000182">
    <property type="entry name" value="GNAT_dom"/>
</dbReference>
<dbReference type="PANTHER" id="PTHR43072">
    <property type="entry name" value="N-ACETYLTRANSFERASE"/>
    <property type="match status" value="1"/>
</dbReference>
<dbReference type="InterPro" id="IPR016181">
    <property type="entry name" value="Acyl_CoA_acyltransferase"/>
</dbReference>
<accession>A0A1F8FVK9</accession>
<dbReference type="PROSITE" id="PS51186">
    <property type="entry name" value="GNAT"/>
    <property type="match status" value="1"/>
</dbReference>
<dbReference type="Pfam" id="PF00583">
    <property type="entry name" value="Acetyltransf_1"/>
    <property type="match status" value="1"/>
</dbReference>
<reference evidence="2 3" key="1">
    <citation type="journal article" date="2016" name="Nat. Commun.">
        <title>Thousands of microbial genomes shed light on interconnected biogeochemical processes in an aquifer system.</title>
        <authorList>
            <person name="Anantharaman K."/>
            <person name="Brown C.T."/>
            <person name="Hug L.A."/>
            <person name="Sharon I."/>
            <person name="Castelle C.J."/>
            <person name="Probst A.J."/>
            <person name="Thomas B.C."/>
            <person name="Singh A."/>
            <person name="Wilkins M.J."/>
            <person name="Karaoz U."/>
            <person name="Brodie E.L."/>
            <person name="Williams K.H."/>
            <person name="Hubbard S.S."/>
            <person name="Banfield J.F."/>
        </authorList>
    </citation>
    <scope>NUCLEOTIDE SEQUENCE [LARGE SCALE GENOMIC DNA]</scope>
</reference>
<dbReference type="STRING" id="1802685.A3C88_00075"/>
<comment type="caution">
    <text evidence="2">The sequence shown here is derived from an EMBL/GenBank/DDBJ whole genome shotgun (WGS) entry which is preliminary data.</text>
</comment>
<dbReference type="EMBL" id="MGJZ01000025">
    <property type="protein sequence ID" value="OGN16750.1"/>
    <property type="molecule type" value="Genomic_DNA"/>
</dbReference>
<evidence type="ECO:0000313" key="2">
    <source>
        <dbReference type="EMBL" id="OGN16750.1"/>
    </source>
</evidence>
<gene>
    <name evidence="2" type="ORF">A3C88_00075</name>
</gene>
<dbReference type="AlphaFoldDB" id="A0A1F8FVK9"/>
<feature type="domain" description="N-acetyltransferase" evidence="1">
    <location>
        <begin position="1"/>
        <end position="156"/>
    </location>
</feature>
<dbReference type="Gene3D" id="3.40.630.30">
    <property type="match status" value="1"/>
</dbReference>
<dbReference type="GO" id="GO:0016747">
    <property type="term" value="F:acyltransferase activity, transferring groups other than amino-acyl groups"/>
    <property type="evidence" value="ECO:0007669"/>
    <property type="project" value="InterPro"/>
</dbReference>
<proteinExistence type="predicted"/>
<name>A0A1F8FVK9_9BACT</name>